<dbReference type="AlphaFoldDB" id="A0A9W4IRW9"/>
<sequence>MKVSPFAQVSRAHAILWSGDLTNMSLCRLLLLAKKKSLFGKPSLPPSPFDLPNRQPSIFGSIASSTTELTVPGTFGTHHSLFGPGAGISPCSGLPSPVAETPGASKSLFGTGTGTAPAREGNKPSLFGPGAGTGHSSSLAPPAPGTTDSSSSLFGRSSGVAPQSHSLFGPPLSVIHVYKLLICLFVANTWCTA</sequence>
<feature type="region of interest" description="Disordered" evidence="1">
    <location>
        <begin position="93"/>
        <end position="157"/>
    </location>
</feature>
<proteinExistence type="predicted"/>
<comment type="caution">
    <text evidence="2">The sequence shown here is derived from an EMBL/GenBank/DDBJ whole genome shotgun (WGS) entry which is preliminary data.</text>
</comment>
<dbReference type="OrthoDB" id="16679at2759"/>
<accession>A0A9W4IRW9</accession>
<evidence type="ECO:0000313" key="2">
    <source>
        <dbReference type="EMBL" id="CAG8327847.1"/>
    </source>
</evidence>
<name>A0A9W4IRW9_9EURO</name>
<evidence type="ECO:0000256" key="1">
    <source>
        <dbReference type="SAM" id="MobiDB-lite"/>
    </source>
</evidence>
<evidence type="ECO:0000313" key="3">
    <source>
        <dbReference type="Proteomes" id="UP001152592"/>
    </source>
</evidence>
<protein>
    <submittedName>
        <fullName evidence="2">Uncharacterized protein</fullName>
    </submittedName>
</protein>
<reference evidence="2" key="1">
    <citation type="submission" date="2021-07" db="EMBL/GenBank/DDBJ databases">
        <authorList>
            <person name="Branca A.L. A."/>
        </authorList>
    </citation>
    <scope>NUCLEOTIDE SEQUENCE</scope>
</reference>
<organism evidence="2 3">
    <name type="scientific">Penicillium salamii</name>
    <dbReference type="NCBI Taxonomy" id="1612424"/>
    <lineage>
        <taxon>Eukaryota</taxon>
        <taxon>Fungi</taxon>
        <taxon>Dikarya</taxon>
        <taxon>Ascomycota</taxon>
        <taxon>Pezizomycotina</taxon>
        <taxon>Eurotiomycetes</taxon>
        <taxon>Eurotiomycetidae</taxon>
        <taxon>Eurotiales</taxon>
        <taxon>Aspergillaceae</taxon>
        <taxon>Penicillium</taxon>
    </lineage>
</organism>
<dbReference type="Proteomes" id="UP001152592">
    <property type="component" value="Unassembled WGS sequence"/>
</dbReference>
<dbReference type="EMBL" id="CAJVPD010000110">
    <property type="protein sequence ID" value="CAG8327847.1"/>
    <property type="molecule type" value="Genomic_DNA"/>
</dbReference>
<gene>
    <name evidence="2" type="ORF">PSALAMII_LOCUS2469</name>
</gene>